<organism evidence="2 3">
    <name type="scientific">Polypedilum vanderplanki</name>
    <name type="common">Sleeping chironomid midge</name>
    <dbReference type="NCBI Taxonomy" id="319348"/>
    <lineage>
        <taxon>Eukaryota</taxon>
        <taxon>Metazoa</taxon>
        <taxon>Ecdysozoa</taxon>
        <taxon>Arthropoda</taxon>
        <taxon>Hexapoda</taxon>
        <taxon>Insecta</taxon>
        <taxon>Pterygota</taxon>
        <taxon>Neoptera</taxon>
        <taxon>Endopterygota</taxon>
        <taxon>Diptera</taxon>
        <taxon>Nematocera</taxon>
        <taxon>Chironomoidea</taxon>
        <taxon>Chironomidae</taxon>
        <taxon>Chironominae</taxon>
        <taxon>Polypedilum</taxon>
        <taxon>Polypedilum</taxon>
    </lineage>
</organism>
<evidence type="ECO:0000313" key="3">
    <source>
        <dbReference type="Proteomes" id="UP001107558"/>
    </source>
</evidence>
<dbReference type="Proteomes" id="UP001107558">
    <property type="component" value="Chromosome 2"/>
</dbReference>
<protein>
    <submittedName>
        <fullName evidence="2">Uncharacterized protein</fullName>
    </submittedName>
</protein>
<sequence>MKIIFAVSLSLIAMIQAQIFVDLHNPEPLFNLATDYQDKVTELQEDIVETITGLRLQLSAILKRSSNMTLQQVQDNIYEIFDLDAPVRDLIFVVNSRNTDCMLNLRNQLNMHTEFSGYSSSNCLTRYNRNVDNKLNEAYGTLASYEELISVVQLLVVKSFNSINIWTHPEEIMTKIQTEYNETKTRWDGRKAGINDFLSNLESNIRGFNNVLGSCFTEVQQGLHNHYSYITGAVVACNEFDNVN</sequence>
<evidence type="ECO:0000256" key="1">
    <source>
        <dbReference type="SAM" id="SignalP"/>
    </source>
</evidence>
<comment type="caution">
    <text evidence="2">The sequence shown here is derived from an EMBL/GenBank/DDBJ whole genome shotgun (WGS) entry which is preliminary data.</text>
</comment>
<proteinExistence type="predicted"/>
<dbReference type="AlphaFoldDB" id="A0A9J6C5R5"/>
<feature type="chain" id="PRO_5039893282" evidence="1">
    <location>
        <begin position="18"/>
        <end position="244"/>
    </location>
</feature>
<reference evidence="2" key="1">
    <citation type="submission" date="2021-03" db="EMBL/GenBank/DDBJ databases">
        <title>Chromosome level genome of the anhydrobiotic midge Polypedilum vanderplanki.</title>
        <authorList>
            <person name="Yoshida Y."/>
            <person name="Kikawada T."/>
            <person name="Gusev O."/>
        </authorList>
    </citation>
    <scope>NUCLEOTIDE SEQUENCE</scope>
    <source>
        <strain evidence="2">NIAS01</strain>
        <tissue evidence="2">Whole body or cell culture</tissue>
    </source>
</reference>
<dbReference type="OrthoDB" id="7798745at2759"/>
<keyword evidence="1" id="KW-0732">Signal</keyword>
<name>A0A9J6C5R5_POLVA</name>
<feature type="signal peptide" evidence="1">
    <location>
        <begin position="1"/>
        <end position="17"/>
    </location>
</feature>
<accession>A0A9J6C5R5</accession>
<gene>
    <name evidence="2" type="ORF">PVAND_007095</name>
</gene>
<keyword evidence="3" id="KW-1185">Reference proteome</keyword>
<evidence type="ECO:0000313" key="2">
    <source>
        <dbReference type="EMBL" id="KAG5677327.1"/>
    </source>
</evidence>
<dbReference type="EMBL" id="JADBJN010000002">
    <property type="protein sequence ID" value="KAG5677327.1"/>
    <property type="molecule type" value="Genomic_DNA"/>
</dbReference>